<dbReference type="CDD" id="cd02440">
    <property type="entry name" value="AdoMet_MTases"/>
    <property type="match status" value="1"/>
</dbReference>
<dbReference type="EMBL" id="MFJA01000033">
    <property type="protein sequence ID" value="OGG03302.1"/>
    <property type="molecule type" value="Genomic_DNA"/>
</dbReference>
<evidence type="ECO:0000259" key="1">
    <source>
        <dbReference type="Pfam" id="PF08241"/>
    </source>
</evidence>
<dbReference type="Proteomes" id="UP000176665">
    <property type="component" value="Unassembled WGS sequence"/>
</dbReference>
<organism evidence="2 3">
    <name type="scientific">Candidatus Gottesmanbacteria bacterium RBG_16_37_8</name>
    <dbReference type="NCBI Taxonomy" id="1798371"/>
    <lineage>
        <taxon>Bacteria</taxon>
        <taxon>Candidatus Gottesmaniibacteriota</taxon>
    </lineage>
</organism>
<evidence type="ECO:0000313" key="3">
    <source>
        <dbReference type="Proteomes" id="UP000176665"/>
    </source>
</evidence>
<dbReference type="Pfam" id="PF08241">
    <property type="entry name" value="Methyltransf_11"/>
    <property type="match status" value="1"/>
</dbReference>
<proteinExistence type="predicted"/>
<gene>
    <name evidence="2" type="ORF">A2W14_02835</name>
</gene>
<name>A0A1F5YTQ9_9BACT</name>
<dbReference type="Gene3D" id="3.40.50.150">
    <property type="entry name" value="Vaccinia Virus protein VP39"/>
    <property type="match status" value="1"/>
</dbReference>
<dbReference type="InterPro" id="IPR013216">
    <property type="entry name" value="Methyltransf_11"/>
</dbReference>
<reference evidence="2 3" key="1">
    <citation type="journal article" date="2016" name="Nat. Commun.">
        <title>Thousands of microbial genomes shed light on interconnected biogeochemical processes in an aquifer system.</title>
        <authorList>
            <person name="Anantharaman K."/>
            <person name="Brown C.T."/>
            <person name="Hug L.A."/>
            <person name="Sharon I."/>
            <person name="Castelle C.J."/>
            <person name="Probst A.J."/>
            <person name="Thomas B.C."/>
            <person name="Singh A."/>
            <person name="Wilkins M.J."/>
            <person name="Karaoz U."/>
            <person name="Brodie E.L."/>
            <person name="Williams K.H."/>
            <person name="Hubbard S.S."/>
            <person name="Banfield J.F."/>
        </authorList>
    </citation>
    <scope>NUCLEOTIDE SEQUENCE [LARGE SCALE GENOMIC DNA]</scope>
</reference>
<dbReference type="InterPro" id="IPR029063">
    <property type="entry name" value="SAM-dependent_MTases_sf"/>
</dbReference>
<protein>
    <recommendedName>
        <fullName evidence="1">Methyltransferase type 11 domain-containing protein</fullName>
    </recommendedName>
</protein>
<dbReference type="GO" id="GO:0008757">
    <property type="term" value="F:S-adenosylmethionine-dependent methyltransferase activity"/>
    <property type="evidence" value="ECO:0007669"/>
    <property type="project" value="InterPro"/>
</dbReference>
<evidence type="ECO:0000313" key="2">
    <source>
        <dbReference type="EMBL" id="OGG03302.1"/>
    </source>
</evidence>
<feature type="domain" description="Methyltransferase type 11" evidence="1">
    <location>
        <begin position="49"/>
        <end position="138"/>
    </location>
</feature>
<dbReference type="PANTHER" id="PTHR43861">
    <property type="entry name" value="TRANS-ACONITATE 2-METHYLTRANSFERASE-RELATED"/>
    <property type="match status" value="1"/>
</dbReference>
<dbReference type="STRING" id="1798371.A2W14_02835"/>
<comment type="caution">
    <text evidence="2">The sequence shown here is derived from an EMBL/GenBank/DDBJ whole genome shotgun (WGS) entry which is preliminary data.</text>
</comment>
<dbReference type="AlphaFoldDB" id="A0A1F5YTQ9"/>
<sequence>MPHMLKNILSELYKVRYSQSEEHLKGVYWKILCEEFLQKFIKESDTVMDIAAGHCEFINNIKCRRKFAVDIDRRIKKYAGKNVRVVISSAENLPRSFNNLCDAVFVGCFLEHLPSKDAVIAVFKNIKRILKSGGRLMILNPNIRFSTATYWDYFDHLTPVSDRSVSEVLKALGFQIEVNIPRFVPNTIKDSLPKSPTLVKLYLKLPFLFPIFGKQMFIVARKKN</sequence>
<accession>A0A1F5YTQ9</accession>
<dbReference type="SUPFAM" id="SSF53335">
    <property type="entry name" value="S-adenosyl-L-methionine-dependent methyltransferases"/>
    <property type="match status" value="1"/>
</dbReference>